<keyword evidence="9" id="KW-1185">Reference proteome</keyword>
<feature type="domain" description="Nudix hydrolase" evidence="7">
    <location>
        <begin position="13"/>
        <end position="156"/>
    </location>
</feature>
<evidence type="ECO:0000256" key="2">
    <source>
        <dbReference type="ARBA" id="ARBA00022801"/>
    </source>
</evidence>
<feature type="binding site" evidence="5">
    <location>
        <position position="69"/>
    </location>
    <ligand>
        <name>Mg(2+)</name>
        <dbReference type="ChEBI" id="CHEBI:18420"/>
    </ligand>
</feature>
<dbReference type="AlphaFoldDB" id="A0A7X2CH51"/>
<evidence type="ECO:0000256" key="6">
    <source>
        <dbReference type="PIRSR" id="PIRSR037599-4"/>
    </source>
</evidence>
<dbReference type="InterPro" id="IPR000086">
    <property type="entry name" value="NUDIX_hydrolase_dom"/>
</dbReference>
<protein>
    <submittedName>
        <fullName evidence="8">GDP-mannose mannosyl hydrolase</fullName>
        <ecNumber evidence="8">3.2.1.42</ecNumber>
    </submittedName>
</protein>
<dbReference type="Gene3D" id="3.90.79.10">
    <property type="entry name" value="Nucleoside Triphosphate Pyrophosphohydrolase"/>
    <property type="match status" value="1"/>
</dbReference>
<feature type="binding site" evidence="5">
    <location>
        <position position="49"/>
    </location>
    <ligand>
        <name>Mg(2+)</name>
        <dbReference type="ChEBI" id="CHEBI:18420"/>
    </ligand>
</feature>
<keyword evidence="1 5" id="KW-0479">Metal-binding</keyword>
<dbReference type="GO" id="GO:0046872">
    <property type="term" value="F:metal ion binding"/>
    <property type="evidence" value="ECO:0007669"/>
    <property type="project" value="UniProtKB-KW"/>
</dbReference>
<keyword evidence="2 8" id="KW-0378">Hydrolase</keyword>
<proteinExistence type="predicted"/>
<dbReference type="RefSeq" id="WP_153350960.1">
    <property type="nucleotide sequence ID" value="NZ_CP174501.1"/>
</dbReference>
<dbReference type="CDD" id="cd03430">
    <property type="entry name" value="NUDIX_GDPMH_NudD"/>
    <property type="match status" value="1"/>
</dbReference>
<gene>
    <name evidence="8" type="ORF">GHO30_07740</name>
</gene>
<comment type="cofactor">
    <cofactor evidence="5">
        <name>Mg(2+)</name>
        <dbReference type="ChEBI" id="CHEBI:18420"/>
    </cofactor>
    <text evidence="5">Binds 1 Mg(2+) ion per subunit.</text>
</comment>
<dbReference type="EMBL" id="WIVX01000026">
    <property type="protein sequence ID" value="MQU31295.1"/>
    <property type="molecule type" value="Genomic_DNA"/>
</dbReference>
<dbReference type="EC" id="3.2.1.42" evidence="8"/>
<dbReference type="GO" id="GO:0047917">
    <property type="term" value="F:GDP-glucosidase activity"/>
    <property type="evidence" value="ECO:0007669"/>
    <property type="project" value="UniProtKB-EC"/>
</dbReference>
<name>A0A7X2CH51_9PSED</name>
<dbReference type="PIRSF" id="PIRSF037599">
    <property type="entry name" value="GDPMH"/>
    <property type="match status" value="1"/>
</dbReference>
<comment type="caution">
    <text evidence="8">The sequence shown here is derived from an EMBL/GenBank/DDBJ whole genome shotgun (WGS) entry which is preliminary data.</text>
</comment>
<evidence type="ECO:0000256" key="4">
    <source>
        <dbReference type="PIRSR" id="PIRSR037599-1"/>
    </source>
</evidence>
<accession>A0A7X2CH51</accession>
<dbReference type="PROSITE" id="PS51462">
    <property type="entry name" value="NUDIX"/>
    <property type="match status" value="1"/>
</dbReference>
<dbReference type="NCBIfam" id="NF011963">
    <property type="entry name" value="PRK15434.1"/>
    <property type="match status" value="1"/>
</dbReference>
<organism evidence="8 9">
    <name type="scientific">Pseudomonas helleri</name>
    <dbReference type="NCBI Taxonomy" id="1608996"/>
    <lineage>
        <taxon>Bacteria</taxon>
        <taxon>Pseudomonadati</taxon>
        <taxon>Pseudomonadota</taxon>
        <taxon>Gammaproteobacteria</taxon>
        <taxon>Pseudomonadales</taxon>
        <taxon>Pseudomonadaceae</taxon>
        <taxon>Pseudomonas</taxon>
    </lineage>
</organism>
<evidence type="ECO:0000313" key="8">
    <source>
        <dbReference type="EMBL" id="MQU31295.1"/>
    </source>
</evidence>
<dbReference type="InterPro" id="IPR015797">
    <property type="entry name" value="NUDIX_hydrolase-like_dom_sf"/>
</dbReference>
<keyword evidence="8" id="KW-0326">Glycosidase</keyword>
<evidence type="ECO:0000256" key="1">
    <source>
        <dbReference type="ARBA" id="ARBA00022723"/>
    </source>
</evidence>
<dbReference type="SUPFAM" id="SSF55811">
    <property type="entry name" value="Nudix"/>
    <property type="match status" value="1"/>
</dbReference>
<dbReference type="PROSITE" id="PS00893">
    <property type="entry name" value="NUDIX_BOX"/>
    <property type="match status" value="1"/>
</dbReference>
<feature type="site" description="Critical for catalysis" evidence="4">
    <location>
        <position position="127"/>
    </location>
</feature>
<evidence type="ECO:0000256" key="3">
    <source>
        <dbReference type="ARBA" id="ARBA00022842"/>
    </source>
</evidence>
<dbReference type="InterPro" id="IPR033715">
    <property type="entry name" value="GDPMH"/>
</dbReference>
<reference evidence="8 9" key="1">
    <citation type="submission" date="2019-10" db="EMBL/GenBank/DDBJ databases">
        <title>Evaluation of single-gene subtyping targets for Pseudomonas.</title>
        <authorList>
            <person name="Reichler S.J."/>
            <person name="Orsi R.H."/>
            <person name="Wiedmann M."/>
            <person name="Martin N.H."/>
            <person name="Murphy S.I."/>
        </authorList>
    </citation>
    <scope>NUCLEOTIDE SEQUENCE [LARGE SCALE GENOMIC DNA]</scope>
    <source>
        <strain evidence="8 9">FSL R10-2107</strain>
    </source>
</reference>
<dbReference type="Proteomes" id="UP000470186">
    <property type="component" value="Unassembled WGS sequence"/>
</dbReference>
<dbReference type="GO" id="GO:0008727">
    <property type="term" value="F:GDP-mannose mannosyl hydrolase activity"/>
    <property type="evidence" value="ECO:0007669"/>
    <property type="project" value="InterPro"/>
</dbReference>
<dbReference type="PANTHER" id="PTHR43046:SF12">
    <property type="entry name" value="GDP-MANNOSE MANNOSYL HYDROLASE"/>
    <property type="match status" value="1"/>
</dbReference>
<feature type="binding site" evidence="5">
    <location>
        <position position="126"/>
    </location>
    <ligand>
        <name>Mg(2+)</name>
        <dbReference type="ChEBI" id="CHEBI:18420"/>
    </ligand>
</feature>
<feature type="short sequence motif" description="Nudix box" evidence="6">
    <location>
        <begin position="50"/>
        <end position="71"/>
    </location>
</feature>
<sequence length="156" mass="17701">MWLSNDLFRSVVASTPLVSIDLVVRNAQGECLLGQRLNRPAKGNWFVPGGRILKNETLDTAFNRLTLEELGRAYQRDDARLLGVYEHFYADSVFGDTEQAPNTHYVVLGYQLILPEGEALPLPHAQHGAYRWWPLSEMQTHELVHANTRAYLAALR</sequence>
<keyword evidence="3 5" id="KW-0460">Magnesium</keyword>
<dbReference type="InterPro" id="IPR020084">
    <property type="entry name" value="NUDIX_hydrolase_CS"/>
</dbReference>
<dbReference type="PANTHER" id="PTHR43046">
    <property type="entry name" value="GDP-MANNOSE MANNOSYL HYDROLASE"/>
    <property type="match status" value="1"/>
</dbReference>
<evidence type="ECO:0000313" key="9">
    <source>
        <dbReference type="Proteomes" id="UP000470186"/>
    </source>
</evidence>
<dbReference type="GeneID" id="97253705"/>
<evidence type="ECO:0000256" key="5">
    <source>
        <dbReference type="PIRSR" id="PIRSR037599-3"/>
    </source>
</evidence>
<evidence type="ECO:0000259" key="7">
    <source>
        <dbReference type="PROSITE" id="PS51462"/>
    </source>
</evidence>
<dbReference type="Pfam" id="PF00293">
    <property type="entry name" value="NUDIX"/>
    <property type="match status" value="1"/>
</dbReference>